<dbReference type="AlphaFoldDB" id="A0A1F7GVR5"/>
<organism evidence="6 7">
    <name type="scientific">Candidatus Roizmanbacteria bacterium RIFCSPHIGHO2_02_FULL_37_24</name>
    <dbReference type="NCBI Taxonomy" id="1802037"/>
    <lineage>
        <taxon>Bacteria</taxon>
        <taxon>Candidatus Roizmaniibacteriota</taxon>
    </lineage>
</organism>
<evidence type="ECO:0000256" key="5">
    <source>
        <dbReference type="RuleBase" id="RU000568"/>
    </source>
</evidence>
<dbReference type="GO" id="GO:0006412">
    <property type="term" value="P:translation"/>
    <property type="evidence" value="ECO:0007669"/>
    <property type="project" value="UniProtKB-UniRule"/>
</dbReference>
<name>A0A1F7GVR5_9BACT</name>
<dbReference type="SUPFAM" id="SSF143034">
    <property type="entry name" value="L35p-like"/>
    <property type="match status" value="1"/>
</dbReference>
<sequence>MKQKMKTKKAALKRFKVTKSGKILHRGHGIRHLRSNKSKKQLRSLNVPRKLTGRYKAKIKKMLGV</sequence>
<dbReference type="InterPro" id="IPR018265">
    <property type="entry name" value="Ribosomal_bL35_CS"/>
</dbReference>
<proteinExistence type="inferred from homology"/>
<dbReference type="Proteomes" id="UP000177159">
    <property type="component" value="Unassembled WGS sequence"/>
</dbReference>
<dbReference type="EMBL" id="MFZM01000030">
    <property type="protein sequence ID" value="OGK22905.1"/>
    <property type="molecule type" value="Genomic_DNA"/>
</dbReference>
<dbReference type="NCBIfam" id="TIGR00001">
    <property type="entry name" value="rpmI_bact"/>
    <property type="match status" value="1"/>
</dbReference>
<evidence type="ECO:0000256" key="1">
    <source>
        <dbReference type="ARBA" id="ARBA00006598"/>
    </source>
</evidence>
<dbReference type="InterPro" id="IPR037229">
    <property type="entry name" value="Ribosomal_bL35_sf"/>
</dbReference>
<dbReference type="InterPro" id="IPR021137">
    <property type="entry name" value="Ribosomal_bL35-like"/>
</dbReference>
<evidence type="ECO:0000313" key="6">
    <source>
        <dbReference type="EMBL" id="OGK22905.1"/>
    </source>
</evidence>
<dbReference type="GO" id="GO:1990904">
    <property type="term" value="C:ribonucleoprotein complex"/>
    <property type="evidence" value="ECO:0007669"/>
    <property type="project" value="UniProtKB-KW"/>
</dbReference>
<reference evidence="6 7" key="1">
    <citation type="journal article" date="2016" name="Nat. Commun.">
        <title>Thousands of microbial genomes shed light on interconnected biogeochemical processes in an aquifer system.</title>
        <authorList>
            <person name="Anantharaman K."/>
            <person name="Brown C.T."/>
            <person name="Hug L.A."/>
            <person name="Sharon I."/>
            <person name="Castelle C.J."/>
            <person name="Probst A.J."/>
            <person name="Thomas B.C."/>
            <person name="Singh A."/>
            <person name="Wilkins M.J."/>
            <person name="Karaoz U."/>
            <person name="Brodie E.L."/>
            <person name="Williams K.H."/>
            <person name="Hubbard S.S."/>
            <person name="Banfield J.F."/>
        </authorList>
    </citation>
    <scope>NUCLEOTIDE SEQUENCE [LARGE SCALE GENOMIC DNA]</scope>
</reference>
<accession>A0A1F7GVR5</accession>
<dbReference type="PRINTS" id="PR00064">
    <property type="entry name" value="RIBOSOMALL35"/>
</dbReference>
<evidence type="ECO:0000256" key="3">
    <source>
        <dbReference type="ARBA" id="ARBA00023274"/>
    </source>
</evidence>
<dbReference type="GO" id="GO:0003735">
    <property type="term" value="F:structural constituent of ribosome"/>
    <property type="evidence" value="ECO:0007669"/>
    <property type="project" value="InterPro"/>
</dbReference>
<dbReference type="GO" id="GO:0005840">
    <property type="term" value="C:ribosome"/>
    <property type="evidence" value="ECO:0007669"/>
    <property type="project" value="UniProtKB-KW"/>
</dbReference>
<gene>
    <name evidence="4" type="primary">rpmI</name>
    <name evidence="6" type="ORF">A3C24_03530</name>
</gene>
<keyword evidence="3 4" id="KW-0687">Ribonucleoprotein</keyword>
<comment type="caution">
    <text evidence="6">The sequence shown here is derived from an EMBL/GenBank/DDBJ whole genome shotgun (WGS) entry which is preliminary data.</text>
</comment>
<dbReference type="Pfam" id="PF01632">
    <property type="entry name" value="Ribosomal_L35p"/>
    <property type="match status" value="1"/>
</dbReference>
<keyword evidence="2 4" id="KW-0689">Ribosomal protein</keyword>
<evidence type="ECO:0000313" key="7">
    <source>
        <dbReference type="Proteomes" id="UP000177159"/>
    </source>
</evidence>
<dbReference type="HAMAP" id="MF_00514">
    <property type="entry name" value="Ribosomal_bL35"/>
    <property type="match status" value="1"/>
</dbReference>
<evidence type="ECO:0000256" key="2">
    <source>
        <dbReference type="ARBA" id="ARBA00022980"/>
    </source>
</evidence>
<comment type="similarity">
    <text evidence="1 4 5">Belongs to the bacterial ribosomal protein bL35 family.</text>
</comment>
<protein>
    <recommendedName>
        <fullName evidence="4">Large ribosomal subunit protein bL35</fullName>
    </recommendedName>
</protein>
<dbReference type="PROSITE" id="PS00936">
    <property type="entry name" value="RIBOSOMAL_L35"/>
    <property type="match status" value="1"/>
</dbReference>
<dbReference type="InterPro" id="IPR001706">
    <property type="entry name" value="Ribosomal_bL35"/>
</dbReference>
<dbReference type="Gene3D" id="4.10.410.60">
    <property type="match status" value="1"/>
</dbReference>
<evidence type="ECO:0000256" key="4">
    <source>
        <dbReference type="HAMAP-Rule" id="MF_00514"/>
    </source>
</evidence>